<reference evidence="7" key="1">
    <citation type="submission" date="2023-06" db="EMBL/GenBank/DDBJ databases">
        <authorList>
            <person name="Delattre M."/>
        </authorList>
    </citation>
    <scope>NUCLEOTIDE SEQUENCE</scope>
    <source>
        <strain evidence="7">AF72</strain>
    </source>
</reference>
<evidence type="ECO:0000256" key="2">
    <source>
        <dbReference type="ARBA" id="ARBA00010737"/>
    </source>
</evidence>
<comment type="caution">
    <text evidence="7">The sequence shown here is derived from an EMBL/GenBank/DDBJ whole genome shotgun (WGS) entry which is preliminary data.</text>
</comment>
<evidence type="ECO:0008006" key="9">
    <source>
        <dbReference type="Google" id="ProtNLM"/>
    </source>
</evidence>
<dbReference type="AlphaFoldDB" id="A0AA36GG05"/>
<evidence type="ECO:0000313" key="7">
    <source>
        <dbReference type="EMBL" id="CAJ0583821.1"/>
    </source>
</evidence>
<dbReference type="PANTHER" id="PTHR12995:SF4">
    <property type="entry name" value="FI21814P1"/>
    <property type="match status" value="1"/>
</dbReference>
<dbReference type="EMBL" id="CATQJA010002665">
    <property type="protein sequence ID" value="CAJ0583821.1"/>
    <property type="molecule type" value="Genomic_DNA"/>
</dbReference>
<dbReference type="PANTHER" id="PTHR12995">
    <property type="entry name" value="FI21814P1"/>
    <property type="match status" value="1"/>
</dbReference>
<organism evidence="7 8">
    <name type="scientific">Mesorhabditis spiculigera</name>
    <dbReference type="NCBI Taxonomy" id="96644"/>
    <lineage>
        <taxon>Eukaryota</taxon>
        <taxon>Metazoa</taxon>
        <taxon>Ecdysozoa</taxon>
        <taxon>Nematoda</taxon>
        <taxon>Chromadorea</taxon>
        <taxon>Rhabditida</taxon>
        <taxon>Rhabditina</taxon>
        <taxon>Rhabditomorpha</taxon>
        <taxon>Rhabditoidea</taxon>
        <taxon>Rhabditidae</taxon>
        <taxon>Mesorhabditinae</taxon>
        <taxon>Mesorhabditis</taxon>
    </lineage>
</organism>
<proteinExistence type="inferred from homology"/>
<feature type="transmembrane region" description="Helical" evidence="6">
    <location>
        <begin position="412"/>
        <end position="429"/>
    </location>
</feature>
<gene>
    <name evidence="7" type="ORF">MSPICULIGERA_LOCUS21890</name>
</gene>
<evidence type="ECO:0000256" key="3">
    <source>
        <dbReference type="ARBA" id="ARBA00022692"/>
    </source>
</evidence>
<feature type="transmembrane region" description="Helical" evidence="6">
    <location>
        <begin position="138"/>
        <end position="161"/>
    </location>
</feature>
<feature type="transmembrane region" description="Helical" evidence="6">
    <location>
        <begin position="96"/>
        <end position="117"/>
    </location>
</feature>
<evidence type="ECO:0000313" key="8">
    <source>
        <dbReference type="Proteomes" id="UP001177023"/>
    </source>
</evidence>
<sequence>MGRGKNRASVFGGQRTDDGPPVHVNVFGAPLETSGLTVSVHPFMPEQNNTPGELFFECTLFLYSVLALFLQYLNLYKSLWWLPKSYWHYSIKFHQINPYFLSCVGLLLGLRVTNCFWKTITEVVAKLSNNRNQFIQSVLTVIEYAFIKTPMMTMVITSFMFSFTKVWHDFPPSLVMQFFYPLIFYTYLFYSELKHKYQRVREAVGLWFSGEVEVVEIFERFSEPAPQSLDHESIAHMCSAQPAQIREEVSILAEDFYHRLKRCFFAGISTAFLSVYLPCVFAPYKTNFGLPQKILIDAFWEARYFVYAAVHLGSWEHLDDSSRVQGYHERRVWAETDGLHPTGSVVSLADERRYLAVGNAELGTVAAQPGNYEHQMFYSICKGPCTLVNYLCIFEGILIAVQFWMLVLTTEWQHICTLVLLMFANYLLLGKLFKDKVFLGRIYDPSPEDKALMDQLRQEMQKQQ</sequence>
<evidence type="ECO:0000256" key="6">
    <source>
        <dbReference type="SAM" id="Phobius"/>
    </source>
</evidence>
<keyword evidence="8" id="KW-1185">Reference proteome</keyword>
<dbReference type="Pfam" id="PF10271">
    <property type="entry name" value="Tmp39"/>
    <property type="match status" value="2"/>
</dbReference>
<comment type="similarity">
    <text evidence="2">Belongs to the TMEM39 family.</text>
</comment>
<feature type="transmembrane region" description="Helical" evidence="6">
    <location>
        <begin position="54"/>
        <end position="76"/>
    </location>
</feature>
<accession>A0AA36GG05</accession>
<keyword evidence="4 6" id="KW-1133">Transmembrane helix</keyword>
<keyword evidence="5 6" id="KW-0472">Membrane</keyword>
<dbReference type="Proteomes" id="UP001177023">
    <property type="component" value="Unassembled WGS sequence"/>
</dbReference>
<evidence type="ECO:0000256" key="1">
    <source>
        <dbReference type="ARBA" id="ARBA00004141"/>
    </source>
</evidence>
<protein>
    <recommendedName>
        <fullName evidence="9">Transmembrane protein 39A</fullName>
    </recommendedName>
</protein>
<evidence type="ECO:0000256" key="5">
    <source>
        <dbReference type="ARBA" id="ARBA00023136"/>
    </source>
</evidence>
<dbReference type="GO" id="GO:0016020">
    <property type="term" value="C:membrane"/>
    <property type="evidence" value="ECO:0007669"/>
    <property type="project" value="UniProtKB-SubCell"/>
</dbReference>
<feature type="transmembrane region" description="Helical" evidence="6">
    <location>
        <begin position="173"/>
        <end position="190"/>
    </location>
</feature>
<feature type="transmembrane region" description="Helical" evidence="6">
    <location>
        <begin position="387"/>
        <end position="406"/>
    </location>
</feature>
<name>A0AA36GG05_9BILA</name>
<feature type="non-terminal residue" evidence="7">
    <location>
        <position position="464"/>
    </location>
</feature>
<keyword evidence="3 6" id="KW-0812">Transmembrane</keyword>
<comment type="subcellular location">
    <subcellularLocation>
        <location evidence="1">Membrane</location>
        <topology evidence="1">Multi-pass membrane protein</topology>
    </subcellularLocation>
</comment>
<dbReference type="InterPro" id="IPR019397">
    <property type="entry name" value="Uncharacterised_TMEM39"/>
</dbReference>
<evidence type="ECO:0000256" key="4">
    <source>
        <dbReference type="ARBA" id="ARBA00022989"/>
    </source>
</evidence>